<feature type="compositionally biased region" description="Pro residues" evidence="2">
    <location>
        <begin position="372"/>
        <end position="389"/>
    </location>
</feature>
<feature type="compositionally biased region" description="Basic and acidic residues" evidence="2">
    <location>
        <begin position="1626"/>
        <end position="1639"/>
    </location>
</feature>
<feature type="region of interest" description="Disordered" evidence="2">
    <location>
        <begin position="114"/>
        <end position="137"/>
    </location>
</feature>
<dbReference type="Pfam" id="PF25986">
    <property type="entry name" value="Kazrin"/>
    <property type="match status" value="1"/>
</dbReference>
<feature type="compositionally biased region" description="Basic and acidic residues" evidence="2">
    <location>
        <begin position="21"/>
        <end position="38"/>
    </location>
</feature>
<feature type="compositionally biased region" description="Basic and acidic residues" evidence="2">
    <location>
        <begin position="1559"/>
        <end position="1580"/>
    </location>
</feature>
<dbReference type="Proteomes" id="UP000762676">
    <property type="component" value="Unassembled WGS sequence"/>
</dbReference>
<feature type="compositionally biased region" description="Basic and acidic residues" evidence="2">
    <location>
        <begin position="1284"/>
        <end position="1318"/>
    </location>
</feature>
<dbReference type="SUPFAM" id="SSF47769">
    <property type="entry name" value="SAM/Pointed domain"/>
    <property type="match status" value="3"/>
</dbReference>
<evidence type="ECO:0000313" key="5">
    <source>
        <dbReference type="Proteomes" id="UP000762676"/>
    </source>
</evidence>
<feature type="compositionally biased region" description="Low complexity" evidence="2">
    <location>
        <begin position="592"/>
        <end position="612"/>
    </location>
</feature>
<feature type="region of interest" description="Disordered" evidence="2">
    <location>
        <begin position="1554"/>
        <end position="1677"/>
    </location>
</feature>
<accession>A0AAV4J537</accession>
<feature type="region of interest" description="Disordered" evidence="2">
    <location>
        <begin position="1264"/>
        <end position="1322"/>
    </location>
</feature>
<dbReference type="SMART" id="SM00454">
    <property type="entry name" value="SAM"/>
    <property type="match status" value="3"/>
</dbReference>
<feature type="region of interest" description="Disordered" evidence="2">
    <location>
        <begin position="1402"/>
        <end position="1455"/>
    </location>
</feature>
<dbReference type="PANTHER" id="PTHR12776:SF1">
    <property type="entry name" value="KAZRIN"/>
    <property type="match status" value="1"/>
</dbReference>
<feature type="region of interest" description="Disordered" evidence="2">
    <location>
        <begin position="1"/>
        <end position="102"/>
    </location>
</feature>
<dbReference type="Gene3D" id="1.10.150.50">
    <property type="entry name" value="Transcription Factor, Ets-1"/>
    <property type="match status" value="3"/>
</dbReference>
<feature type="compositionally biased region" description="Low complexity" evidence="2">
    <location>
        <begin position="875"/>
        <end position="891"/>
    </location>
</feature>
<dbReference type="InterPro" id="IPR001660">
    <property type="entry name" value="SAM"/>
</dbReference>
<feature type="compositionally biased region" description="Polar residues" evidence="2">
    <location>
        <begin position="224"/>
        <end position="263"/>
    </location>
</feature>
<feature type="domain" description="SAM" evidence="3">
    <location>
        <begin position="1180"/>
        <end position="1211"/>
    </location>
</feature>
<comment type="caution">
    <text evidence="4">The sequence shown here is derived from an EMBL/GenBank/DDBJ whole genome shotgun (WGS) entry which is preliminary data.</text>
</comment>
<feature type="compositionally biased region" description="Polar residues" evidence="2">
    <location>
        <begin position="1488"/>
        <end position="1508"/>
    </location>
</feature>
<evidence type="ECO:0000256" key="2">
    <source>
        <dbReference type="SAM" id="MobiDB-lite"/>
    </source>
</evidence>
<feature type="region of interest" description="Disordered" evidence="2">
    <location>
        <begin position="150"/>
        <end position="316"/>
    </location>
</feature>
<feature type="compositionally biased region" description="Basic and acidic residues" evidence="2">
    <location>
        <begin position="90"/>
        <end position="102"/>
    </location>
</feature>
<proteinExistence type="predicted"/>
<feature type="compositionally biased region" description="Low complexity" evidence="2">
    <location>
        <begin position="1268"/>
        <end position="1282"/>
    </location>
</feature>
<feature type="compositionally biased region" description="Low complexity" evidence="2">
    <location>
        <begin position="210"/>
        <end position="223"/>
    </location>
</feature>
<feature type="compositionally biased region" description="Gly residues" evidence="2">
    <location>
        <begin position="915"/>
        <end position="939"/>
    </location>
</feature>
<keyword evidence="1" id="KW-0175">Coiled coil</keyword>
<feature type="compositionally biased region" description="Polar residues" evidence="2">
    <location>
        <begin position="616"/>
        <end position="626"/>
    </location>
</feature>
<dbReference type="PROSITE" id="PS50105">
    <property type="entry name" value="SAM_DOMAIN"/>
    <property type="match status" value="3"/>
</dbReference>
<feature type="region of interest" description="Disordered" evidence="2">
    <location>
        <begin position="804"/>
        <end position="833"/>
    </location>
</feature>
<feature type="compositionally biased region" description="Basic and acidic residues" evidence="2">
    <location>
        <begin position="1441"/>
        <end position="1455"/>
    </location>
</feature>
<dbReference type="InterPro" id="IPR059089">
    <property type="entry name" value="Kazrin_N"/>
</dbReference>
<feature type="compositionally biased region" description="Polar residues" evidence="2">
    <location>
        <begin position="1516"/>
        <end position="1536"/>
    </location>
</feature>
<feature type="domain" description="SAM" evidence="3">
    <location>
        <begin position="1015"/>
        <end position="1080"/>
    </location>
</feature>
<dbReference type="InterPro" id="IPR013761">
    <property type="entry name" value="SAM/pointed_sf"/>
</dbReference>
<organism evidence="4 5">
    <name type="scientific">Elysia marginata</name>
    <dbReference type="NCBI Taxonomy" id="1093978"/>
    <lineage>
        <taxon>Eukaryota</taxon>
        <taxon>Metazoa</taxon>
        <taxon>Spiralia</taxon>
        <taxon>Lophotrochozoa</taxon>
        <taxon>Mollusca</taxon>
        <taxon>Gastropoda</taxon>
        <taxon>Heterobranchia</taxon>
        <taxon>Euthyneura</taxon>
        <taxon>Panpulmonata</taxon>
        <taxon>Sacoglossa</taxon>
        <taxon>Placobranchoidea</taxon>
        <taxon>Plakobranchidae</taxon>
        <taxon>Elysia</taxon>
    </lineage>
</organism>
<keyword evidence="5" id="KW-1185">Reference proteome</keyword>
<evidence type="ECO:0000313" key="4">
    <source>
        <dbReference type="EMBL" id="GFS17912.1"/>
    </source>
</evidence>
<feature type="region of interest" description="Disordered" evidence="2">
    <location>
        <begin position="1467"/>
        <end position="1540"/>
    </location>
</feature>
<feature type="region of interest" description="Disordered" evidence="2">
    <location>
        <begin position="369"/>
        <end position="403"/>
    </location>
</feature>
<dbReference type="Pfam" id="PF00536">
    <property type="entry name" value="SAM_1"/>
    <property type="match status" value="2"/>
</dbReference>
<dbReference type="InterPro" id="IPR037614">
    <property type="entry name" value="Kazrin"/>
</dbReference>
<feature type="coiled-coil region" evidence="1">
    <location>
        <begin position="518"/>
        <end position="566"/>
    </location>
</feature>
<dbReference type="PANTHER" id="PTHR12776">
    <property type="entry name" value="KAZRIN-RELATED"/>
    <property type="match status" value="1"/>
</dbReference>
<gene>
    <name evidence="4" type="ORF">ElyMa_003250400</name>
</gene>
<feature type="region of interest" description="Disordered" evidence="2">
    <location>
        <begin position="868"/>
        <end position="893"/>
    </location>
</feature>
<sequence length="1677" mass="182299">MSSTKSGGRPRSWFGIKLGGRKQDKTETSAKLSKDKTEMSLGKDGGKNTKISPKKDKQPMSSKSSKSNRKPKTQGATQGAGESDISVQVVDREKGIKHSEKCIENMVSSESVRTVFSPGPLGNPSIGSDHHLHRPDVGCGESLSEVYRLQSSRLNKKTQAENGTPSSTEVLSGGSNKTTVSQGGVQQNAGDFMERSCSSSPAVSIERHLQQQQLQEQQLQKQQVSAVYNHQKTHKNSASISAQTSHSANTKIPSSTGASTTDAQFKAASFSSSSSSSSTAAKTTSPTPSSNTATTIKTSTTTSASSSTPTVKIAPTPRYNLNFLGDLQSKHKFSLAVCKQNDVANSAIQSLGSLNEQIVQYILSAYTTSPDPSTPSPLPSPASTPTPGDPPKDGSTQPGRVPSIADRSQAISSANLNLSSPAAHASMVIIRRLLVDAQTRFRRMVDDNRQLAAHIDSSIQAANQEVFLLRAELASTNRKLSQMNPDEMARVHVATQVDPSLTKAKDDVEKETSYREDAEALMKANQQLVEEYRHLLEDHKSLSLTSDELKVDNERLLGECSRLQAQLHSLSMDYDVMVKEVKAEVSPGQQRQSSDQVDQEGQGSQGEGQPDDASMPKNSDGSTGDDATSKVKPPVAPRPSYGELKLELIQSRQELNRAKEMLHGMKCDRKRLKGEKLDLLGQIKQLYTTLEDKETELRDFIKNYEQRVKESDEMIKQLAKEKAKAERDKWDIVTRAKDASERAVLLKAQLDAKDAQLLELAKEKAKAERDKWDIVTRAKDASERAVLLKAQLDAKDAQLLEARKQLSSHENEPAADGATTKKTNASKSDNSAIIDEGEDDIFISVDDNGFSTLEESSVLNCTLAGEGSDSVTQASPCSPGSNTSGSTSPSGQQFRWFTQSSDLDLALGDSACSEAGGGGGGVQGGKGDTEGGGGGGLLGVGKSSRGGSKKKKTNGIGESLSRVFSRGKMRRSVALPHAEAILGDSGPKLSVLSQDNYQEKLATIEKMVGVHMREWRAHQVLAWLEITLAMPMYAQSCLSNVKSGKILLGLSDSELSAAMGVTNAMHRRKLRLAIEQHRNPDDINYIKASEMDPTWVSHRLLPDLGLPQYTQVFEDQLCDGHVLNTLTRRDLEKHFSVHRKFHQSSILHAVELMRRIDFNKEKLYHRRNLSEDKDNDLIVWTNERLIKWLRSIDLGEYSEALLESGVHGALMVLEPSFNTDSLAAILGIPPSKSYITRHLSSELDKILKPARAALDPCDHQDVTMRAKGSVSPAVKPSASSGKLWQEKDAKPAGQEAEKPRGGGAGRLERRKSQEEGRSRLSFRGSIGRAFGKKIGNELRLNKVDKSSKPRISAPVPLVVSSESVSRKSIEMAGLVQKGFCVKQPVTFQRTRSLIINVDRSGRVTGHTNEDKDYKSRTKTNAKSSGVHPDIRRPKSCSGNVDCKKEQLSVDRKASESKSIAADQTFTFSSPVNQETGIPKTKVPRLKTRTPSGNGSSKALPSSTNSTNAEKNHRGSKTNVGLSKTEQTVSKQSSKSVHSLDSKTNKLAGEFHAIISSDDQSEHRVGNKEDNRSASTEDGRVSAEASDAPSKHRTSENMDRVSTSLQDTQSERGVTIESGFSARPHNRNTESKNSTAKDQEPATQPSRTKPEVADIEQAGCETRSNVKAEETFAKTTSV</sequence>
<feature type="region of interest" description="Disordered" evidence="2">
    <location>
        <begin position="584"/>
        <end position="643"/>
    </location>
</feature>
<name>A0AAV4J537_9GAST</name>
<feature type="compositionally biased region" description="Polar residues" evidence="2">
    <location>
        <begin position="820"/>
        <end position="831"/>
    </location>
</feature>
<reference evidence="4 5" key="1">
    <citation type="journal article" date="2021" name="Elife">
        <title>Chloroplast acquisition without the gene transfer in kleptoplastic sea slugs, Plakobranchus ocellatus.</title>
        <authorList>
            <person name="Maeda T."/>
            <person name="Takahashi S."/>
            <person name="Yoshida T."/>
            <person name="Shimamura S."/>
            <person name="Takaki Y."/>
            <person name="Nagai Y."/>
            <person name="Toyoda A."/>
            <person name="Suzuki Y."/>
            <person name="Arimoto A."/>
            <person name="Ishii H."/>
            <person name="Satoh N."/>
            <person name="Nishiyama T."/>
            <person name="Hasebe M."/>
            <person name="Maruyama T."/>
            <person name="Minagawa J."/>
            <person name="Obokata J."/>
            <person name="Shigenobu S."/>
        </authorList>
    </citation>
    <scope>NUCLEOTIDE SEQUENCE [LARGE SCALE GENOMIC DNA]</scope>
</reference>
<feature type="domain" description="SAM" evidence="3">
    <location>
        <begin position="1095"/>
        <end position="1156"/>
    </location>
</feature>
<feature type="compositionally biased region" description="Polar residues" evidence="2">
    <location>
        <begin position="1599"/>
        <end position="1611"/>
    </location>
</feature>
<feature type="compositionally biased region" description="Basic and acidic residues" evidence="2">
    <location>
        <begin position="1588"/>
        <end position="1598"/>
    </location>
</feature>
<dbReference type="EMBL" id="BMAT01006686">
    <property type="protein sequence ID" value="GFS17912.1"/>
    <property type="molecule type" value="Genomic_DNA"/>
</dbReference>
<feature type="compositionally biased region" description="Low complexity" evidence="2">
    <location>
        <begin position="265"/>
        <end position="310"/>
    </location>
</feature>
<feature type="region of interest" description="Disordered" evidence="2">
    <location>
        <begin position="908"/>
        <end position="955"/>
    </location>
</feature>
<protein>
    <submittedName>
        <fullName evidence="4">Kazrin-like</fullName>
    </submittedName>
</protein>
<feature type="compositionally biased region" description="Polar residues" evidence="2">
    <location>
        <begin position="160"/>
        <end position="189"/>
    </location>
</feature>
<evidence type="ECO:0000256" key="1">
    <source>
        <dbReference type="SAM" id="Coils"/>
    </source>
</evidence>
<evidence type="ECO:0000259" key="3">
    <source>
        <dbReference type="PROSITE" id="PS50105"/>
    </source>
</evidence>
<dbReference type="Pfam" id="PF07647">
    <property type="entry name" value="SAM_2"/>
    <property type="match status" value="1"/>
</dbReference>